<feature type="transmembrane region" description="Helical" evidence="6">
    <location>
        <begin position="556"/>
        <end position="585"/>
    </location>
</feature>
<evidence type="ECO:0000313" key="9">
    <source>
        <dbReference type="Proteomes" id="UP000318331"/>
    </source>
</evidence>
<dbReference type="InterPro" id="IPR008457">
    <property type="entry name" value="Cu-R_CopD_dom"/>
</dbReference>
<feature type="transmembrane region" description="Helical" evidence="6">
    <location>
        <begin position="306"/>
        <end position="327"/>
    </location>
</feature>
<dbReference type="Pfam" id="PF09678">
    <property type="entry name" value="Caa3_CtaG"/>
    <property type="match status" value="1"/>
</dbReference>
<proteinExistence type="predicted"/>
<dbReference type="RefSeq" id="WP_141916395.1">
    <property type="nucleotide sequence ID" value="NZ_BAAAYS010000014.1"/>
</dbReference>
<evidence type="ECO:0000256" key="6">
    <source>
        <dbReference type="SAM" id="Phobius"/>
    </source>
</evidence>
<dbReference type="OrthoDB" id="5241646at2"/>
<keyword evidence="3 6" id="KW-0812">Transmembrane</keyword>
<evidence type="ECO:0000256" key="5">
    <source>
        <dbReference type="ARBA" id="ARBA00023136"/>
    </source>
</evidence>
<dbReference type="InterPro" id="IPR032694">
    <property type="entry name" value="CopC/D"/>
</dbReference>
<feature type="transmembrane region" description="Helical" evidence="6">
    <location>
        <begin position="89"/>
        <end position="110"/>
    </location>
</feature>
<keyword evidence="2" id="KW-1003">Cell membrane</keyword>
<feature type="domain" description="Copper resistance protein D" evidence="7">
    <location>
        <begin position="230"/>
        <end position="327"/>
    </location>
</feature>
<evidence type="ECO:0000259" key="7">
    <source>
        <dbReference type="Pfam" id="PF05425"/>
    </source>
</evidence>
<dbReference type="PANTHER" id="PTHR34820">
    <property type="entry name" value="INNER MEMBRANE PROTEIN YEBZ"/>
    <property type="match status" value="1"/>
</dbReference>
<dbReference type="Proteomes" id="UP000318331">
    <property type="component" value="Unassembled WGS sequence"/>
</dbReference>
<organism evidence="8 9">
    <name type="scientific">Klugiella xanthotipulae</name>
    <dbReference type="NCBI Taxonomy" id="244735"/>
    <lineage>
        <taxon>Bacteria</taxon>
        <taxon>Bacillati</taxon>
        <taxon>Actinomycetota</taxon>
        <taxon>Actinomycetes</taxon>
        <taxon>Micrococcales</taxon>
        <taxon>Microbacteriaceae</taxon>
        <taxon>Klugiella</taxon>
    </lineage>
</organism>
<keyword evidence="9" id="KW-1185">Reference proteome</keyword>
<feature type="transmembrane region" description="Helical" evidence="6">
    <location>
        <begin position="53"/>
        <end position="77"/>
    </location>
</feature>
<evidence type="ECO:0000256" key="2">
    <source>
        <dbReference type="ARBA" id="ARBA00022475"/>
    </source>
</evidence>
<evidence type="ECO:0000256" key="4">
    <source>
        <dbReference type="ARBA" id="ARBA00022989"/>
    </source>
</evidence>
<keyword evidence="5 6" id="KW-0472">Membrane</keyword>
<feature type="transmembrane region" description="Helical" evidence="6">
    <location>
        <begin position="140"/>
        <end position="158"/>
    </location>
</feature>
<reference evidence="8 9" key="1">
    <citation type="submission" date="2019-06" db="EMBL/GenBank/DDBJ databases">
        <title>Sequencing the genomes of 1000 actinobacteria strains.</title>
        <authorList>
            <person name="Klenk H.-P."/>
        </authorList>
    </citation>
    <scope>NUCLEOTIDE SEQUENCE [LARGE SCALE GENOMIC DNA]</scope>
    <source>
        <strain evidence="8 9">DSM 18031</strain>
    </source>
</reference>
<feature type="transmembrane region" description="Helical" evidence="6">
    <location>
        <begin position="375"/>
        <end position="394"/>
    </location>
</feature>
<feature type="transmembrane region" description="Helical" evidence="6">
    <location>
        <begin position="484"/>
        <end position="506"/>
    </location>
</feature>
<feature type="transmembrane region" description="Helical" evidence="6">
    <location>
        <begin position="406"/>
        <end position="427"/>
    </location>
</feature>
<protein>
    <submittedName>
        <fullName evidence="8">Putative copper resistance protein D</fullName>
    </submittedName>
</protein>
<keyword evidence="4 6" id="KW-1133">Transmembrane helix</keyword>
<dbReference type="AlphaFoldDB" id="A0A543I6P1"/>
<evidence type="ECO:0000256" key="3">
    <source>
        <dbReference type="ARBA" id="ARBA00022692"/>
    </source>
</evidence>
<feature type="transmembrane region" description="Helical" evidence="6">
    <location>
        <begin position="439"/>
        <end position="463"/>
    </location>
</feature>
<gene>
    <name evidence="8" type="ORF">FB466_1071</name>
</gene>
<accession>A0A543I6P1</accession>
<dbReference type="GO" id="GO:0006825">
    <property type="term" value="P:copper ion transport"/>
    <property type="evidence" value="ECO:0007669"/>
    <property type="project" value="InterPro"/>
</dbReference>
<feature type="transmembrane region" description="Helical" evidence="6">
    <location>
        <begin position="263"/>
        <end position="286"/>
    </location>
</feature>
<dbReference type="EMBL" id="VFPN01000001">
    <property type="protein sequence ID" value="TQM66237.1"/>
    <property type="molecule type" value="Genomic_DNA"/>
</dbReference>
<evidence type="ECO:0000256" key="1">
    <source>
        <dbReference type="ARBA" id="ARBA00004651"/>
    </source>
</evidence>
<feature type="transmembrane region" description="Helical" evidence="6">
    <location>
        <begin position="605"/>
        <end position="626"/>
    </location>
</feature>
<comment type="subcellular location">
    <subcellularLocation>
        <location evidence="1">Cell membrane</location>
        <topology evidence="1">Multi-pass membrane protein</topology>
    </subcellularLocation>
</comment>
<dbReference type="GO" id="GO:0005886">
    <property type="term" value="C:plasma membrane"/>
    <property type="evidence" value="ECO:0007669"/>
    <property type="project" value="UniProtKB-SubCell"/>
</dbReference>
<evidence type="ECO:0000313" key="8">
    <source>
        <dbReference type="EMBL" id="TQM66237.1"/>
    </source>
</evidence>
<name>A0A543I6P1_9MICO</name>
<dbReference type="InterPro" id="IPR019108">
    <property type="entry name" value="Caa3_assmbl_CtaG-rel"/>
</dbReference>
<feature type="transmembrane region" description="Helical" evidence="6">
    <location>
        <begin position="229"/>
        <end position="251"/>
    </location>
</feature>
<dbReference type="Pfam" id="PF05425">
    <property type="entry name" value="CopD"/>
    <property type="match status" value="1"/>
</dbReference>
<feature type="transmembrane region" description="Helical" evidence="6">
    <location>
        <begin position="197"/>
        <end position="217"/>
    </location>
</feature>
<feature type="transmembrane region" description="Helical" evidence="6">
    <location>
        <begin position="526"/>
        <end position="544"/>
    </location>
</feature>
<feature type="transmembrane region" description="Helical" evidence="6">
    <location>
        <begin position="163"/>
        <end position="185"/>
    </location>
</feature>
<sequence length="691" mass="74171">MPRLLRVVGPGLLLLSGLIALLISLAVGGAAAPPTSALSSIDPGAAVRYGRPIAGLVVNLSAAVAIGSLVLACFALSPGKKEYDLALDTAAGAAGAYTVSAIAVTILTFLEIAPDVTFGFDDKFGMALGQFVSQIPLGQTWLVVILLASIVTVLCFAVRDQRVLLLVVVVALASLVPMALQGHAAGSAGHDAAVNGLGLHLVAAAVWLGGLVCLAILSPRVEAKRMIILVGRYSSLALLAFIVVAFSGYVSAQLRLGTLESLWGPYGILVLSKVGLLTILGLCGVFQRKFLTGKMSQTPRLRMRYFWVLVASELFFMGAASGVAVALGRTQTPVSQVPASDVDGSQPAQFLTGEPLPPEITGIGSYFTEWRFDPLWTLIVACGIFFYLAGVWRLRKRGDSWPVYRTVLWCLGLLALFYATNGALNVYERYLFSVHMMGHMVLTMAIPVMLVFGAPVTLAARAVKKRQDGSRGVREWILWAVHTPWANVISHPIFAAIMFAGSLWVFYYSGLFRWATTEHLGHQWMLVHFLMSGYLFAQSLVGIDPVKYRLPYPFRLLLLLGTMAFHAFFGLAIMTGTGLMLADWYGAMGRTWGALPLVDQQNGGGIAWSIGEIPTLVLAIMVAVMWSKNDDKESKRTDRNADRTGDADLNEYNAMLEQMAARDQRADERAAARIAAADAASGAAKAGTAVE</sequence>
<dbReference type="PANTHER" id="PTHR34820:SF4">
    <property type="entry name" value="INNER MEMBRANE PROTEIN YEBZ"/>
    <property type="match status" value="1"/>
</dbReference>
<comment type="caution">
    <text evidence="8">The sequence shown here is derived from an EMBL/GenBank/DDBJ whole genome shotgun (WGS) entry which is preliminary data.</text>
</comment>